<evidence type="ECO:0000313" key="2">
    <source>
        <dbReference type="EMBL" id="QHT71944.1"/>
    </source>
</evidence>
<dbReference type="PANTHER" id="PTHR46825">
    <property type="entry name" value="D-ALANYL-D-ALANINE-CARBOXYPEPTIDASE/ENDOPEPTIDASE AMPH"/>
    <property type="match status" value="1"/>
</dbReference>
<name>A0A6C0GVW7_9BACT</name>
<gene>
    <name evidence="2" type="ORF">GXP67_08965</name>
</gene>
<dbReference type="InterPro" id="IPR001466">
    <property type="entry name" value="Beta-lactam-related"/>
</dbReference>
<dbReference type="EMBL" id="CP048222">
    <property type="protein sequence ID" value="QHT71944.1"/>
    <property type="molecule type" value="Genomic_DNA"/>
</dbReference>
<accession>A0A6C0GVW7</accession>
<dbReference type="SUPFAM" id="SSF56601">
    <property type="entry name" value="beta-lactamase/transpeptidase-like"/>
    <property type="match status" value="1"/>
</dbReference>
<dbReference type="Pfam" id="PF00144">
    <property type="entry name" value="Beta-lactamase"/>
    <property type="match status" value="1"/>
</dbReference>
<reference evidence="2 3" key="1">
    <citation type="submission" date="2020-01" db="EMBL/GenBank/DDBJ databases">
        <authorList>
            <person name="Kim M.K."/>
        </authorList>
    </citation>
    <scope>NUCLEOTIDE SEQUENCE [LARGE SCALE GENOMIC DNA]</scope>
    <source>
        <strain evidence="2 3">172606-1</strain>
    </source>
</reference>
<organism evidence="2 3">
    <name type="scientific">Rhodocytophaga rosea</name>
    <dbReference type="NCBI Taxonomy" id="2704465"/>
    <lineage>
        <taxon>Bacteria</taxon>
        <taxon>Pseudomonadati</taxon>
        <taxon>Bacteroidota</taxon>
        <taxon>Cytophagia</taxon>
        <taxon>Cytophagales</taxon>
        <taxon>Rhodocytophagaceae</taxon>
        <taxon>Rhodocytophaga</taxon>
    </lineage>
</organism>
<dbReference type="InterPro" id="IPR012338">
    <property type="entry name" value="Beta-lactam/transpept-like"/>
</dbReference>
<dbReference type="PANTHER" id="PTHR46825:SF7">
    <property type="entry name" value="D-ALANYL-D-ALANINE CARBOXYPEPTIDASE"/>
    <property type="match status" value="1"/>
</dbReference>
<feature type="domain" description="Beta-lactamase-related" evidence="1">
    <location>
        <begin position="2"/>
        <end position="320"/>
    </location>
</feature>
<evidence type="ECO:0000259" key="1">
    <source>
        <dbReference type="Pfam" id="PF00144"/>
    </source>
</evidence>
<evidence type="ECO:0000313" key="3">
    <source>
        <dbReference type="Proteomes" id="UP000480178"/>
    </source>
</evidence>
<dbReference type="KEGG" id="rhoz:GXP67_08965"/>
<dbReference type="AlphaFoldDB" id="A0A6C0GVW7"/>
<dbReference type="InterPro" id="IPR050491">
    <property type="entry name" value="AmpC-like"/>
</dbReference>
<keyword evidence="3" id="KW-1185">Reference proteome</keyword>
<protein>
    <submittedName>
        <fullName evidence="2">Beta-lactamase family protein</fullName>
    </submittedName>
</protein>
<sequence length="345" mass="38096">MQQALQELVSNGIPGVSLAVYSPDGWWASAAGLAKIEDNTLMQPCHLQYTQSVSKTYMAVAVLKLVEQGKISLGDPITKHLPARYSRYITSADKITVQMLLNHTSGIPEYNFTPAYVTYFLQHPTHYFSAEDYLKYIEGKDLDFTPGSKYSYRNTNYVILSLMADAITGDHAKFITETIITPLGLTQTFYRNQSGYPNYPHITNSYWDRYSNGIVENISQMQLTNVASMVGDDGIVVSPGDAVKFLRGLMEGKLLSAATMEKMQTWVLNSKGEPAYGLGLAHAKVNGYTAYGHSGGGIGAGCQLYYFPEKNLYMYIAINLGTVTNSPLHQHVGTTLDTIFTALLK</sequence>
<proteinExistence type="predicted"/>
<dbReference type="Gene3D" id="3.40.710.10">
    <property type="entry name" value="DD-peptidase/beta-lactamase superfamily"/>
    <property type="match status" value="1"/>
</dbReference>
<dbReference type="Proteomes" id="UP000480178">
    <property type="component" value="Chromosome"/>
</dbReference>